<sequence length="83" mass="9325">MSSAINKDDITHLPFEQAVSELENIVTKLERGDVTLDESIAIYERGDALKQHCEALLSAAENKIEQIKLNRDNKIQGIEPFSK</sequence>
<comment type="similarity">
    <text evidence="1 6">Belongs to the XseB family.</text>
</comment>
<comment type="subunit">
    <text evidence="6">Heterooligomer composed of large and small subunits.</text>
</comment>
<keyword evidence="3 6" id="KW-0540">Nuclease</keyword>
<dbReference type="GO" id="GO:0006308">
    <property type="term" value="P:DNA catabolic process"/>
    <property type="evidence" value="ECO:0007669"/>
    <property type="project" value="UniProtKB-UniRule"/>
</dbReference>
<comment type="catalytic activity">
    <reaction evidence="6">
        <text>Exonucleolytic cleavage in either 5'- to 3'- or 3'- to 5'-direction to yield nucleoside 5'-phosphates.</text>
        <dbReference type="EC" id="3.1.11.6"/>
    </reaction>
</comment>
<reference evidence="7" key="1">
    <citation type="submission" date="2019-02" db="EMBL/GenBank/DDBJ databases">
        <title>A novel Candidatus Liberibacter species associated with the New Zealand native fuchsia psyllid, Ctenarytaina fuchsiae.</title>
        <authorList>
            <person name="Thompson S.M."/>
            <person name="Jorgensen N."/>
            <person name="David C."/>
            <person name="Bulman S.R."/>
            <person name="Smith G.R."/>
        </authorList>
    </citation>
    <scope>NUCLEOTIDE SEQUENCE</scope>
    <source>
        <strain evidence="7">Oxford</strain>
    </source>
</reference>
<comment type="subcellular location">
    <subcellularLocation>
        <location evidence="6">Cytoplasm</location>
    </subcellularLocation>
</comment>
<dbReference type="PANTHER" id="PTHR34137">
    <property type="entry name" value="EXODEOXYRIBONUCLEASE 7 SMALL SUBUNIT"/>
    <property type="match status" value="1"/>
</dbReference>
<dbReference type="GO" id="GO:0005829">
    <property type="term" value="C:cytosol"/>
    <property type="evidence" value="ECO:0007669"/>
    <property type="project" value="TreeGrafter"/>
</dbReference>
<name>A0A937AJD2_9HYPH</name>
<evidence type="ECO:0000256" key="6">
    <source>
        <dbReference type="HAMAP-Rule" id="MF_00337"/>
    </source>
</evidence>
<comment type="function">
    <text evidence="6">Bidirectionally degrades single-stranded DNA into large acid-insoluble oligonucleotides, which are then degraded further into small acid-soluble oligonucleotides.</text>
</comment>
<protein>
    <recommendedName>
        <fullName evidence="6">Exodeoxyribonuclease 7 small subunit</fullName>
        <ecNumber evidence="6">3.1.11.6</ecNumber>
    </recommendedName>
    <alternativeName>
        <fullName evidence="6">Exodeoxyribonuclease VII small subunit</fullName>
        <shortName evidence="6">Exonuclease VII small subunit</shortName>
    </alternativeName>
</protein>
<evidence type="ECO:0000256" key="2">
    <source>
        <dbReference type="ARBA" id="ARBA00022490"/>
    </source>
</evidence>
<evidence type="ECO:0000313" key="8">
    <source>
        <dbReference type="Proteomes" id="UP000736856"/>
    </source>
</evidence>
<organism evidence="7 8">
    <name type="scientific">Candidatus Liberibacter ctenarytainae</name>
    <dbReference type="NCBI Taxonomy" id="2020335"/>
    <lineage>
        <taxon>Bacteria</taxon>
        <taxon>Pseudomonadati</taxon>
        <taxon>Pseudomonadota</taxon>
        <taxon>Alphaproteobacteria</taxon>
        <taxon>Hyphomicrobiales</taxon>
        <taxon>Rhizobiaceae</taxon>
        <taxon>Liberibacter</taxon>
    </lineage>
</organism>
<evidence type="ECO:0000256" key="4">
    <source>
        <dbReference type="ARBA" id="ARBA00022801"/>
    </source>
</evidence>
<evidence type="ECO:0000256" key="1">
    <source>
        <dbReference type="ARBA" id="ARBA00009998"/>
    </source>
</evidence>
<dbReference type="InterPro" id="IPR037004">
    <property type="entry name" value="Exonuc_VII_ssu_sf"/>
</dbReference>
<dbReference type="EMBL" id="SEOL01000002">
    <property type="protein sequence ID" value="MBL0848782.1"/>
    <property type="molecule type" value="Genomic_DNA"/>
</dbReference>
<dbReference type="AlphaFoldDB" id="A0A937AJD2"/>
<accession>A0A937AJD2</accession>
<keyword evidence="2 6" id="KW-0963">Cytoplasm</keyword>
<evidence type="ECO:0000256" key="5">
    <source>
        <dbReference type="ARBA" id="ARBA00022839"/>
    </source>
</evidence>
<keyword evidence="4 6" id="KW-0378">Hydrolase</keyword>
<dbReference type="HAMAP" id="MF_00337">
    <property type="entry name" value="Exonuc_7_S"/>
    <property type="match status" value="1"/>
</dbReference>
<dbReference type="NCBIfam" id="TIGR01280">
    <property type="entry name" value="xseB"/>
    <property type="match status" value="1"/>
</dbReference>
<dbReference type="InterPro" id="IPR003761">
    <property type="entry name" value="Exonuc_VII_S"/>
</dbReference>
<dbReference type="Proteomes" id="UP000736856">
    <property type="component" value="Unassembled WGS sequence"/>
</dbReference>
<dbReference type="PANTHER" id="PTHR34137:SF1">
    <property type="entry name" value="EXODEOXYRIBONUCLEASE 7 SMALL SUBUNIT"/>
    <property type="match status" value="1"/>
</dbReference>
<dbReference type="GO" id="GO:0008855">
    <property type="term" value="F:exodeoxyribonuclease VII activity"/>
    <property type="evidence" value="ECO:0007669"/>
    <property type="project" value="UniProtKB-UniRule"/>
</dbReference>
<evidence type="ECO:0000313" key="7">
    <source>
        <dbReference type="EMBL" id="MBL0848782.1"/>
    </source>
</evidence>
<dbReference type="Gene3D" id="1.10.287.1040">
    <property type="entry name" value="Exonuclease VII, small subunit"/>
    <property type="match status" value="1"/>
</dbReference>
<dbReference type="NCBIfam" id="NF002140">
    <property type="entry name" value="PRK00977.1-4"/>
    <property type="match status" value="1"/>
</dbReference>
<gene>
    <name evidence="6" type="primary">xseB</name>
    <name evidence="7" type="ORF">EU981_01575</name>
</gene>
<dbReference type="SUPFAM" id="SSF116842">
    <property type="entry name" value="XseB-like"/>
    <property type="match status" value="1"/>
</dbReference>
<dbReference type="NCBIfam" id="NF002139">
    <property type="entry name" value="PRK00977.1-3"/>
    <property type="match status" value="1"/>
</dbReference>
<dbReference type="EC" id="3.1.11.6" evidence="6"/>
<evidence type="ECO:0000256" key="3">
    <source>
        <dbReference type="ARBA" id="ARBA00022722"/>
    </source>
</evidence>
<proteinExistence type="inferred from homology"/>
<comment type="caution">
    <text evidence="7">The sequence shown here is derived from an EMBL/GenBank/DDBJ whole genome shotgun (WGS) entry which is preliminary data.</text>
</comment>
<dbReference type="GO" id="GO:0009318">
    <property type="term" value="C:exodeoxyribonuclease VII complex"/>
    <property type="evidence" value="ECO:0007669"/>
    <property type="project" value="UniProtKB-UniRule"/>
</dbReference>
<keyword evidence="5 6" id="KW-0269">Exonuclease</keyword>
<dbReference type="Pfam" id="PF02609">
    <property type="entry name" value="Exonuc_VII_S"/>
    <property type="match status" value="1"/>
</dbReference>